<dbReference type="InterPro" id="IPR025410">
    <property type="entry name" value="Lant_dehyd"/>
</dbReference>
<accession>A0ABV6LMH1</accession>
<comment type="caution">
    <text evidence="2">The sequence shown here is derived from an EMBL/GenBank/DDBJ whole genome shotgun (WGS) entry which is preliminary data.</text>
</comment>
<dbReference type="Pfam" id="PF05147">
    <property type="entry name" value="LANC_like"/>
    <property type="match status" value="1"/>
</dbReference>
<evidence type="ECO:0000313" key="3">
    <source>
        <dbReference type="Proteomes" id="UP001589836"/>
    </source>
</evidence>
<sequence>MTTLNRTQIESSYTRDIFDQNDVFTPFLEQVIVKFENKIKEEINSLPSFHIDEDSVLQSILKSYKKKIKEVSDKTIIFEFHETFEELDPQNNRKYYDAFSKDLQDKSFMNSLFHKYPVLHTNINQIERQYLHNCLAILKRFQSDYMELEDNHENTIGKLLSISMDLGDTHCGGNTVAKLECEHTVLMYKPRSLQADKLYEEITSFFNKKSTVGIQTVNTLDKGSYGWQSYVPHLDLQTKKDGHLYYKRLGMQLAFIYMFHGSDFHYENIIAHESSPVIIDLETLFQPSMNLEGTGSKTKHLIDRINETVYKSLFLSHSTSPEDTDMNNYYGLSNVEGQQYPEERILHEGTDEICVKTQTAEMDKGTNLPVFQDEVQNIFGYEVDFLEGFEEVYLFFLQYQEEITDILEDFPNFPLRLVMRPTYVYTNYLKALRHPKYQVSFQERDRVLSFLKDSYTSFKAFQGLIPHELEDLQNQDVPYFYTYFKSYEVFNSQGDIINQNIIENSPMQEVMDRIHSLSLEGLRYQIQLINMSLTSSFNNTDAPSTSFETNHKYSIPHSYENIIEKETEAIWRERLEANDMIQWLSLSANPNGNIVAGPISFGFYDGLAGIAYYLAAYSKQYQADKYHSAVKQCTETLHQMLPNSILKNNLSAYYGISSYAYYMEKLYEMGMTTEEEIRNNHTKYIKTVQSQLIDTHTNDFIGGLAGTLKVLTTLCKNHQTPELVETAHYVYSQLKARIIVNEDETMYWLSDSFPNTVLAGFSHGLTGICYALSEYATIVDNPIRREIADIITKTLAYEDKLYEPEEKNWQDNRSNDKAFSAPLWCHGAAGILLGRVKIHENIGDLCTVNHIEDALSTTLKQGYNNQQGNSLCHGILGNIDILLEVSQKPSLKAHREEIEQTIETWVHQFWESMIRQGWHSGIRGDYSSVGFMLGKTGQLYTLLRLNNPSLPSVLLLD</sequence>
<dbReference type="Pfam" id="PF13575">
    <property type="entry name" value="DUF4135"/>
    <property type="match status" value="1"/>
</dbReference>
<dbReference type="NCBIfam" id="TIGR03897">
    <property type="entry name" value="lanti_2_LanM"/>
    <property type="match status" value="1"/>
</dbReference>
<dbReference type="PANTHER" id="PTHR12736:SF7">
    <property type="entry name" value="LANC-LIKE PROTEIN 3"/>
    <property type="match status" value="1"/>
</dbReference>
<dbReference type="RefSeq" id="WP_377346633.1">
    <property type="nucleotide sequence ID" value="NZ_JBHLTP010000005.1"/>
</dbReference>
<dbReference type="PANTHER" id="PTHR12736">
    <property type="entry name" value="LANC-LIKE PROTEIN"/>
    <property type="match status" value="1"/>
</dbReference>
<dbReference type="PIRSF" id="PIRSF037228">
    <property type="entry name" value="Lant_mod_RumM"/>
    <property type="match status" value="1"/>
</dbReference>
<dbReference type="CDD" id="cd04792">
    <property type="entry name" value="LanM-like"/>
    <property type="match status" value="1"/>
</dbReference>
<feature type="domain" description="Lantibiotic biosynthesis protein dehydration" evidence="1">
    <location>
        <begin position="116"/>
        <end position="482"/>
    </location>
</feature>
<reference evidence="2 3" key="1">
    <citation type="submission" date="2024-09" db="EMBL/GenBank/DDBJ databases">
        <authorList>
            <person name="Sun Q."/>
            <person name="Mori K."/>
        </authorList>
    </citation>
    <scope>NUCLEOTIDE SEQUENCE [LARGE SCALE GENOMIC DNA]</scope>
    <source>
        <strain evidence="2 3">NCAIM B.02529</strain>
    </source>
</reference>
<protein>
    <submittedName>
        <fullName evidence="2">Type 2 lanthipeptide synthetase LanM</fullName>
    </submittedName>
</protein>
<evidence type="ECO:0000259" key="1">
    <source>
        <dbReference type="Pfam" id="PF13575"/>
    </source>
</evidence>
<dbReference type="SUPFAM" id="SSF158745">
    <property type="entry name" value="LanC-like"/>
    <property type="match status" value="1"/>
</dbReference>
<dbReference type="SMART" id="SM01260">
    <property type="entry name" value="LANC_like"/>
    <property type="match status" value="1"/>
</dbReference>
<proteinExistence type="predicted"/>
<dbReference type="Proteomes" id="UP001589836">
    <property type="component" value="Unassembled WGS sequence"/>
</dbReference>
<evidence type="ECO:0000313" key="2">
    <source>
        <dbReference type="EMBL" id="MFC0523611.1"/>
    </source>
</evidence>
<dbReference type="Gene3D" id="1.50.10.20">
    <property type="match status" value="1"/>
</dbReference>
<organism evidence="2 3">
    <name type="scientific">Pontibacillus salicampi</name>
    <dbReference type="NCBI Taxonomy" id="1449801"/>
    <lineage>
        <taxon>Bacteria</taxon>
        <taxon>Bacillati</taxon>
        <taxon>Bacillota</taxon>
        <taxon>Bacilli</taxon>
        <taxon>Bacillales</taxon>
        <taxon>Bacillaceae</taxon>
        <taxon>Pontibacillus</taxon>
    </lineage>
</organism>
<dbReference type="InterPro" id="IPR017146">
    <property type="entry name" value="Lanti_2_LanM"/>
</dbReference>
<dbReference type="InterPro" id="IPR007822">
    <property type="entry name" value="LANC-like"/>
</dbReference>
<keyword evidence="3" id="KW-1185">Reference proteome</keyword>
<dbReference type="PRINTS" id="PR01950">
    <property type="entry name" value="LANCSUPER"/>
</dbReference>
<gene>
    <name evidence="2" type="primary">lanM</name>
    <name evidence="2" type="ORF">ACFFGV_08430</name>
</gene>
<dbReference type="EMBL" id="JBHLTP010000005">
    <property type="protein sequence ID" value="MFC0523611.1"/>
    <property type="molecule type" value="Genomic_DNA"/>
</dbReference>
<name>A0ABV6LMH1_9BACI</name>